<dbReference type="EC" id="5.6.2.4" evidence="12"/>
<evidence type="ECO:0000313" key="17">
    <source>
        <dbReference type="EMBL" id="MDQ7250543.1"/>
    </source>
</evidence>
<evidence type="ECO:0000256" key="2">
    <source>
        <dbReference type="ARBA" id="ARBA00022741"/>
    </source>
</evidence>
<keyword evidence="8" id="KW-0238">DNA-binding</keyword>
<dbReference type="Gene3D" id="1.10.486.10">
    <property type="entry name" value="PCRA, domain 4"/>
    <property type="match status" value="1"/>
</dbReference>
<evidence type="ECO:0000256" key="3">
    <source>
        <dbReference type="ARBA" id="ARBA00022763"/>
    </source>
</evidence>
<keyword evidence="1" id="KW-0540">Nuclease</keyword>
<dbReference type="InterPro" id="IPR014016">
    <property type="entry name" value="UvrD-like_ATP-bd"/>
</dbReference>
<dbReference type="InterPro" id="IPR014017">
    <property type="entry name" value="DNA_helicase_UvrD-like_C"/>
</dbReference>
<reference evidence="18" key="1">
    <citation type="submission" date="2023-08" db="EMBL/GenBank/DDBJ databases">
        <title>Rhodospirillaceae gen. nov., a novel taxon isolated from the Yangtze River Yuezi River estuary sludge.</title>
        <authorList>
            <person name="Ruan L."/>
        </authorList>
    </citation>
    <scope>NUCLEOTIDE SEQUENCE [LARGE SCALE GENOMIC DNA]</scope>
    <source>
        <strain evidence="18">R-7</strain>
    </source>
</reference>
<keyword evidence="3" id="KW-0227">DNA damage</keyword>
<evidence type="ECO:0000256" key="11">
    <source>
        <dbReference type="ARBA" id="ARBA00034617"/>
    </source>
</evidence>
<keyword evidence="9" id="KW-0234">DNA repair</keyword>
<feature type="domain" description="UvrD-like helicase ATP-binding" evidence="15">
    <location>
        <begin position="3"/>
        <end position="465"/>
    </location>
</feature>
<dbReference type="InterPro" id="IPR027417">
    <property type="entry name" value="P-loop_NTPase"/>
</dbReference>
<keyword evidence="5 14" id="KW-0347">Helicase</keyword>
<evidence type="ECO:0000256" key="4">
    <source>
        <dbReference type="ARBA" id="ARBA00022801"/>
    </source>
</evidence>
<evidence type="ECO:0000256" key="6">
    <source>
        <dbReference type="ARBA" id="ARBA00022839"/>
    </source>
</evidence>
<protein>
    <recommendedName>
        <fullName evidence="12">DNA 3'-5' helicase</fullName>
        <ecNumber evidence="12">5.6.2.4</ecNumber>
    </recommendedName>
</protein>
<keyword evidence="4 14" id="KW-0378">Hydrolase</keyword>
<dbReference type="SUPFAM" id="SSF52540">
    <property type="entry name" value="P-loop containing nucleoside triphosphate hydrolases"/>
    <property type="match status" value="1"/>
</dbReference>
<comment type="caution">
    <text evidence="17">The sequence shown here is derived from an EMBL/GenBank/DDBJ whole genome shotgun (WGS) entry which is preliminary data.</text>
</comment>
<evidence type="ECO:0000256" key="9">
    <source>
        <dbReference type="ARBA" id="ARBA00023204"/>
    </source>
</evidence>
<feature type="domain" description="UvrD-like helicase C-terminal" evidence="16">
    <location>
        <begin position="466"/>
        <end position="766"/>
    </location>
</feature>
<dbReference type="PROSITE" id="PS51198">
    <property type="entry name" value="UVRD_HELICASE_ATP_BIND"/>
    <property type="match status" value="1"/>
</dbReference>
<evidence type="ECO:0000259" key="15">
    <source>
        <dbReference type="PROSITE" id="PS51198"/>
    </source>
</evidence>
<keyword evidence="18" id="KW-1185">Reference proteome</keyword>
<comment type="catalytic activity">
    <reaction evidence="13">
        <text>ATP + H2O = ADP + phosphate + H(+)</text>
        <dbReference type="Rhea" id="RHEA:13065"/>
        <dbReference type="ChEBI" id="CHEBI:15377"/>
        <dbReference type="ChEBI" id="CHEBI:15378"/>
        <dbReference type="ChEBI" id="CHEBI:30616"/>
        <dbReference type="ChEBI" id="CHEBI:43474"/>
        <dbReference type="ChEBI" id="CHEBI:456216"/>
        <dbReference type="EC" id="5.6.2.4"/>
    </reaction>
</comment>
<organism evidence="17 18">
    <name type="scientific">Dongia sedimenti</name>
    <dbReference type="NCBI Taxonomy" id="3064282"/>
    <lineage>
        <taxon>Bacteria</taxon>
        <taxon>Pseudomonadati</taxon>
        <taxon>Pseudomonadota</taxon>
        <taxon>Alphaproteobacteria</taxon>
        <taxon>Rhodospirillales</taxon>
        <taxon>Dongiaceae</taxon>
        <taxon>Dongia</taxon>
    </lineage>
</organism>
<dbReference type="PROSITE" id="PS51217">
    <property type="entry name" value="UVRD_HELICASE_CTER"/>
    <property type="match status" value="1"/>
</dbReference>
<dbReference type="Gene3D" id="3.90.320.10">
    <property type="match status" value="1"/>
</dbReference>
<evidence type="ECO:0000256" key="1">
    <source>
        <dbReference type="ARBA" id="ARBA00022722"/>
    </source>
</evidence>
<sequence length="1097" mass="118826">MTLVDEAARRRALTALSETLLVEAAAGTGKTALMAGRCALLLASGIKPGAIAAITFTELAAGELALRIRQMVEALLSGKIPPELHPALPDGLHADQRTKLQAAHARLDELTATTIHGFCQSIIRAYAVEADLDPGAAVMDGAQADAMFEGAFTRWLRGRLAQDAEAAGAVGVLAGDDPLKVVDTLRELARLRRSHPTARPPSVDLSYRPDLEFRDAVEAFERWAAGQPGEPKTQDLLEEMRDLAGFFGDTLAQPCSFAVLWRLASPRRTRFMKGKGLGWRSYNLKAAWKQVAGAEDGPALFEAASSYYEACRTAFAALMGEIGGALIADLSVELDELLADYAGRKRAAAALDFDDLLLRARALVRGHEEVRLSLGHRYRHIFVDEFQDTDPVQAEIIFAITTDTFPPRWTDAVPRPGALFLVGDPKQAIYRFRGAHVAAYQAVREAFLARDPSSIIQVTANFRSEEGILEHVNSCFQLPLAAAGQPGYVPLAPTLEPRDGLVPCVAKITVDVRTLSARQQRDTEAEAVALLCRRLVGAVDVRRRDGKRTLLRPGDIALLAPTGSELWRYERALEAEGLAVASQAGKALMRRQETQDLLALLRTLADPSDTLAFGAFLRGPMVGLTEARLLAVTAQLPPAADGRPTMFTMLTDPCQVADAEARQVLEMLQVLRRRTASATPAALLAEAIERLNLRVVLALRTGDRSGRAIANLDALITLARPYGVRGLSAFVADLTADWQAGRGLTEGRIDESEEAVSLVTIHSAKGLEWPVVIPVNTGTQLRAPEQFVHRQSDDTLHWVLGGLPPPHLADAQAEEASEAARERERLWYVACTRARDLLILPDLIGADPTSWARILDLGATRLPELNAMALPETRRRRTPSATNLQTPEVFAAEDEFIVAAAPPIVWRRPSDHDDDRQHLGEVEASEAVDDQVEVVQPIGAGRVRGILLHKLMEEMVTGELAREQAIVTARAAELGGELRTLEAGEATHPDPAECAMTALRARSLPEVEAFWPSLQTEVPLFAIDADGALVAGRADALSVVEGRIELVVDWKSDLAPSQAERAAHASQVAAYLRVTGAARGAIVYLSRGEVVWVQAEA</sequence>
<keyword evidence="2 14" id="KW-0547">Nucleotide-binding</keyword>
<name>A0ABU0YV86_9PROT</name>
<evidence type="ECO:0000259" key="16">
    <source>
        <dbReference type="PROSITE" id="PS51217"/>
    </source>
</evidence>
<proteinExistence type="predicted"/>
<dbReference type="RefSeq" id="WP_379959950.1">
    <property type="nucleotide sequence ID" value="NZ_JAUYVI010000007.1"/>
</dbReference>
<dbReference type="Pfam" id="PF00580">
    <property type="entry name" value="UvrD-helicase"/>
    <property type="match status" value="2"/>
</dbReference>
<dbReference type="PANTHER" id="PTHR11070">
    <property type="entry name" value="UVRD / RECB / PCRA DNA HELICASE FAMILY MEMBER"/>
    <property type="match status" value="1"/>
</dbReference>
<evidence type="ECO:0000256" key="10">
    <source>
        <dbReference type="ARBA" id="ARBA00023235"/>
    </source>
</evidence>
<keyword evidence="10" id="KW-0413">Isomerase</keyword>
<dbReference type="InterPro" id="IPR000212">
    <property type="entry name" value="DNA_helicase_UvrD/REP"/>
</dbReference>
<dbReference type="Proteomes" id="UP001230156">
    <property type="component" value="Unassembled WGS sequence"/>
</dbReference>
<dbReference type="Pfam" id="PF12705">
    <property type="entry name" value="PDDEXK_1"/>
    <property type="match status" value="1"/>
</dbReference>
<evidence type="ECO:0000256" key="8">
    <source>
        <dbReference type="ARBA" id="ARBA00023125"/>
    </source>
</evidence>
<keyword evidence="7 14" id="KW-0067">ATP-binding</keyword>
<dbReference type="Pfam" id="PF13361">
    <property type="entry name" value="UvrD_C"/>
    <property type="match status" value="1"/>
</dbReference>
<dbReference type="PANTHER" id="PTHR11070:SF23">
    <property type="entry name" value="RECBCD ENZYME SUBUNIT RECB"/>
    <property type="match status" value="1"/>
</dbReference>
<gene>
    <name evidence="17" type="ORF">Q8A70_22835</name>
</gene>
<evidence type="ECO:0000256" key="14">
    <source>
        <dbReference type="PROSITE-ProRule" id="PRU00560"/>
    </source>
</evidence>
<comment type="catalytic activity">
    <reaction evidence="11">
        <text>Couples ATP hydrolysis with the unwinding of duplex DNA by translocating in the 3'-5' direction.</text>
        <dbReference type="EC" id="5.6.2.4"/>
    </reaction>
</comment>
<evidence type="ECO:0000256" key="7">
    <source>
        <dbReference type="ARBA" id="ARBA00022840"/>
    </source>
</evidence>
<feature type="binding site" evidence="14">
    <location>
        <begin position="24"/>
        <end position="31"/>
    </location>
    <ligand>
        <name>ATP</name>
        <dbReference type="ChEBI" id="CHEBI:30616"/>
    </ligand>
</feature>
<accession>A0ABU0YV86</accession>
<evidence type="ECO:0000313" key="18">
    <source>
        <dbReference type="Proteomes" id="UP001230156"/>
    </source>
</evidence>
<evidence type="ECO:0000256" key="13">
    <source>
        <dbReference type="ARBA" id="ARBA00048988"/>
    </source>
</evidence>
<keyword evidence="6" id="KW-0269">Exonuclease</keyword>
<dbReference type="Gene3D" id="3.40.50.300">
    <property type="entry name" value="P-loop containing nucleotide triphosphate hydrolases"/>
    <property type="match status" value="4"/>
</dbReference>
<dbReference type="InterPro" id="IPR011604">
    <property type="entry name" value="PDDEXK-like_dom_sf"/>
</dbReference>
<evidence type="ECO:0000256" key="5">
    <source>
        <dbReference type="ARBA" id="ARBA00022806"/>
    </source>
</evidence>
<dbReference type="EMBL" id="JAUYVI010000007">
    <property type="protein sequence ID" value="MDQ7250543.1"/>
    <property type="molecule type" value="Genomic_DNA"/>
</dbReference>
<evidence type="ECO:0000256" key="12">
    <source>
        <dbReference type="ARBA" id="ARBA00034808"/>
    </source>
</evidence>
<dbReference type="InterPro" id="IPR038726">
    <property type="entry name" value="PDDEXK_AddAB-type"/>
</dbReference>